<feature type="compositionally biased region" description="Basic residues" evidence="1">
    <location>
        <begin position="1"/>
        <end position="10"/>
    </location>
</feature>
<organism evidence="2 3">
    <name type="scientific">Dioscorea cayennensis subsp. rotundata</name>
    <name type="common">White Guinea yam</name>
    <name type="synonym">Dioscorea rotundata</name>
    <dbReference type="NCBI Taxonomy" id="55577"/>
    <lineage>
        <taxon>Eukaryota</taxon>
        <taxon>Viridiplantae</taxon>
        <taxon>Streptophyta</taxon>
        <taxon>Embryophyta</taxon>
        <taxon>Tracheophyta</taxon>
        <taxon>Spermatophyta</taxon>
        <taxon>Magnoliopsida</taxon>
        <taxon>Liliopsida</taxon>
        <taxon>Dioscoreales</taxon>
        <taxon>Dioscoreaceae</taxon>
        <taxon>Dioscorea</taxon>
    </lineage>
</organism>
<evidence type="ECO:0000313" key="2">
    <source>
        <dbReference type="Proteomes" id="UP001515500"/>
    </source>
</evidence>
<dbReference type="RefSeq" id="XP_039134473.1">
    <property type="nucleotide sequence ID" value="XM_039278539.1"/>
</dbReference>
<protein>
    <submittedName>
        <fullName evidence="3">Daf-12-interacting protein 1-like</fullName>
    </submittedName>
</protein>
<reference evidence="3" key="1">
    <citation type="submission" date="2025-08" db="UniProtKB">
        <authorList>
            <consortium name="RefSeq"/>
        </authorList>
    </citation>
    <scope>IDENTIFICATION</scope>
</reference>
<sequence>MGGKGQRRREKNYLAAHGGASRLPPPPNPKELEAIPSKLRKLMLFKNPPPSGAGSSPGDAPPEKRKAAAAVEMKWKKKDSKTMDVEEQASNLQMSDKGATTDASLNEKSKRKRKRKEVSDLRFLNEVVTPSNKKDRKKEFLQARKKKHKKANTNDETDFPAREEIKFGDVVQAPPKLSFTKLPKASMDVSRERFRLEAIEAYRNQRKWVSRPGTKLPSLAEVP</sequence>
<dbReference type="AlphaFoldDB" id="A0AB40C5M0"/>
<evidence type="ECO:0000313" key="3">
    <source>
        <dbReference type="RefSeq" id="XP_039134473.1"/>
    </source>
</evidence>
<dbReference type="PANTHER" id="PTHR37218:SF2">
    <property type="entry name" value="COILED-COIL PROTEIN"/>
    <property type="match status" value="1"/>
</dbReference>
<proteinExistence type="predicted"/>
<feature type="region of interest" description="Disordered" evidence="1">
    <location>
        <begin position="1"/>
        <end position="160"/>
    </location>
</feature>
<gene>
    <name evidence="3" type="primary">LOC120271864</name>
</gene>
<dbReference type="Proteomes" id="UP001515500">
    <property type="component" value="Chromosome 11"/>
</dbReference>
<dbReference type="GeneID" id="120271864"/>
<keyword evidence="2" id="KW-1185">Reference proteome</keyword>
<dbReference type="PANTHER" id="PTHR37218">
    <property type="entry name" value="COILED-COIL PROTEIN"/>
    <property type="match status" value="1"/>
</dbReference>
<name>A0AB40C5M0_DIOCR</name>
<accession>A0AB40C5M0</accession>
<evidence type="ECO:0000256" key="1">
    <source>
        <dbReference type="SAM" id="MobiDB-lite"/>
    </source>
</evidence>